<dbReference type="InterPro" id="IPR029044">
    <property type="entry name" value="Nucleotide-diphossugar_trans"/>
</dbReference>
<dbReference type="Proteomes" id="UP000249915">
    <property type="component" value="Unassembled WGS sequence"/>
</dbReference>
<sequence>MNVIALVPLGDRDEHHSGALLRFRGEPLLSHAVRGLLRSGVVDRVVVAGPARHKAAYSEAVEPAGDTRAQVVAGAAGRADSVRSALTASAAQPSDVVLVHDPARPFTPATTIRAVVEEVRAGAVAAVPVEPVTDTIKVVDSDDVIRGTRDRGGLRSVQAPQAFLAKVLLGAHSADPLAELGAEVHTVTGHPHGMRLATPFDLAVVEALLTAEGTP</sequence>
<proteinExistence type="predicted"/>
<evidence type="ECO:0000313" key="3">
    <source>
        <dbReference type="EMBL" id="PXY31123.1"/>
    </source>
</evidence>
<dbReference type="RefSeq" id="WP_346266260.1">
    <property type="nucleotide sequence ID" value="NZ_VIVS01000003.1"/>
</dbReference>
<dbReference type="InterPro" id="IPR050088">
    <property type="entry name" value="IspD/TarI_cytidylyltransf_bact"/>
</dbReference>
<keyword evidence="1" id="KW-0808">Transferase</keyword>
<accession>A0A2V4BKA9</accession>
<evidence type="ECO:0000256" key="2">
    <source>
        <dbReference type="ARBA" id="ARBA00022695"/>
    </source>
</evidence>
<dbReference type="SUPFAM" id="SSF53448">
    <property type="entry name" value="Nucleotide-diphospho-sugar transferases"/>
    <property type="match status" value="1"/>
</dbReference>
<evidence type="ECO:0000313" key="4">
    <source>
        <dbReference type="Proteomes" id="UP000249915"/>
    </source>
</evidence>
<keyword evidence="2" id="KW-0548">Nucleotidyltransferase</keyword>
<keyword evidence="4" id="KW-1185">Reference proteome</keyword>
<organism evidence="3 4">
    <name type="scientific">Prauserella muralis</name>
    <dbReference type="NCBI Taxonomy" id="588067"/>
    <lineage>
        <taxon>Bacteria</taxon>
        <taxon>Bacillati</taxon>
        <taxon>Actinomycetota</taxon>
        <taxon>Actinomycetes</taxon>
        <taxon>Pseudonocardiales</taxon>
        <taxon>Pseudonocardiaceae</taxon>
        <taxon>Prauserella</taxon>
    </lineage>
</organism>
<dbReference type="AlphaFoldDB" id="A0A2V4BKA9"/>
<dbReference type="PANTHER" id="PTHR32125:SF4">
    <property type="entry name" value="2-C-METHYL-D-ERYTHRITOL 4-PHOSPHATE CYTIDYLYLTRANSFERASE, CHLOROPLASTIC"/>
    <property type="match status" value="1"/>
</dbReference>
<name>A0A2V4BKA9_9PSEU</name>
<dbReference type="InterPro" id="IPR034683">
    <property type="entry name" value="IspD/TarI"/>
</dbReference>
<evidence type="ECO:0008006" key="5">
    <source>
        <dbReference type="Google" id="ProtNLM"/>
    </source>
</evidence>
<evidence type="ECO:0000256" key="1">
    <source>
        <dbReference type="ARBA" id="ARBA00022679"/>
    </source>
</evidence>
<dbReference type="Pfam" id="PF01128">
    <property type="entry name" value="IspD"/>
    <property type="match status" value="1"/>
</dbReference>
<dbReference type="Gene3D" id="3.90.550.10">
    <property type="entry name" value="Spore Coat Polysaccharide Biosynthesis Protein SpsA, Chain A"/>
    <property type="match status" value="1"/>
</dbReference>
<gene>
    <name evidence="3" type="ORF">BAY60_01540</name>
</gene>
<dbReference type="GO" id="GO:0050518">
    <property type="term" value="F:2-C-methyl-D-erythritol 4-phosphate cytidylyltransferase activity"/>
    <property type="evidence" value="ECO:0007669"/>
    <property type="project" value="TreeGrafter"/>
</dbReference>
<reference evidence="3 4" key="1">
    <citation type="submission" date="2016-07" db="EMBL/GenBank/DDBJ databases">
        <title>Draft genome sequence of Prauserella muralis DSM 45305, isolated from a mould-covered wall in an indoor environment.</title>
        <authorList>
            <person name="Ruckert C."/>
            <person name="Albersmeier A."/>
            <person name="Jiang C.-L."/>
            <person name="Jiang Y."/>
            <person name="Kalinowski J."/>
            <person name="Schneider O."/>
            <person name="Winkler A."/>
            <person name="Zotchev S.B."/>
        </authorList>
    </citation>
    <scope>NUCLEOTIDE SEQUENCE [LARGE SCALE GENOMIC DNA]</scope>
    <source>
        <strain evidence="3 4">DSM 45305</strain>
    </source>
</reference>
<protein>
    <recommendedName>
        <fullName evidence="5">2-C-methyl-D-erythritol 4-phosphate cytidylyltransferase</fullName>
    </recommendedName>
</protein>
<dbReference type="EMBL" id="MASW01000001">
    <property type="protein sequence ID" value="PXY31123.1"/>
    <property type="molecule type" value="Genomic_DNA"/>
</dbReference>
<comment type="caution">
    <text evidence="3">The sequence shown here is derived from an EMBL/GenBank/DDBJ whole genome shotgun (WGS) entry which is preliminary data.</text>
</comment>
<dbReference type="PANTHER" id="PTHR32125">
    <property type="entry name" value="2-C-METHYL-D-ERYTHRITOL 4-PHOSPHATE CYTIDYLYLTRANSFERASE, CHLOROPLASTIC"/>
    <property type="match status" value="1"/>
</dbReference>